<gene>
    <name evidence="1" type="ORF">KM295_04760</name>
</gene>
<comment type="caution">
    <text evidence="1">The sequence shown here is derived from an EMBL/GenBank/DDBJ whole genome shotgun (WGS) entry which is preliminary data.</text>
</comment>
<name>A0A9R1D584_9EURY</name>
<dbReference type="PROSITE" id="PS51257">
    <property type="entry name" value="PROKAR_LIPOPROTEIN"/>
    <property type="match status" value="1"/>
</dbReference>
<dbReference type="AlphaFoldDB" id="A0A9R1D584"/>
<reference evidence="1" key="1">
    <citation type="journal article" date="2023" name="Front. Microbiol.">
        <title>Genomic-based phylogenetic and metabolic analyses of the genus Natronomonas, and description of Natronomonas aquatica sp. nov.</title>
        <authorList>
            <person name="Garcia-Roldan A."/>
            <person name="Duran-Viseras A."/>
            <person name="de la Haba R.R."/>
            <person name="Corral P."/>
            <person name="Sanchez-Porro C."/>
            <person name="Ventosa A."/>
        </authorList>
    </citation>
    <scope>NUCLEOTIDE SEQUENCE</scope>
    <source>
        <strain evidence="1">F2-12</strain>
    </source>
</reference>
<evidence type="ECO:0000313" key="2">
    <source>
        <dbReference type="Proteomes" id="UP001139494"/>
    </source>
</evidence>
<dbReference type="EMBL" id="JAHLKM010000004">
    <property type="protein sequence ID" value="MCQ4332816.1"/>
    <property type="molecule type" value="Genomic_DNA"/>
</dbReference>
<proteinExistence type="predicted"/>
<accession>A0A9R1D584</accession>
<dbReference type="RefSeq" id="WP_256028758.1">
    <property type="nucleotide sequence ID" value="NZ_JAHLKM010000004.1"/>
</dbReference>
<protein>
    <submittedName>
        <fullName evidence="1">Uncharacterized protein</fullName>
    </submittedName>
</protein>
<evidence type="ECO:0000313" key="1">
    <source>
        <dbReference type="EMBL" id="MCQ4332816.1"/>
    </source>
</evidence>
<organism evidence="1 2">
    <name type="scientific">Natronomonas aquatica</name>
    <dbReference type="NCBI Taxonomy" id="2841590"/>
    <lineage>
        <taxon>Archaea</taxon>
        <taxon>Methanobacteriati</taxon>
        <taxon>Methanobacteriota</taxon>
        <taxon>Stenosarchaea group</taxon>
        <taxon>Halobacteria</taxon>
        <taxon>Halobacteriales</taxon>
        <taxon>Natronomonadaceae</taxon>
        <taxon>Natronomonas</taxon>
    </lineage>
</organism>
<dbReference type="Proteomes" id="UP001139494">
    <property type="component" value="Unassembled WGS sequence"/>
</dbReference>
<keyword evidence="2" id="KW-1185">Reference proteome</keyword>
<sequence>MNRRELLRCSGAVGALVLAGCVGERPRDRLAVEGSSPTIGPGDDATIVARIYRADRVAFSLPAADRIEATGTDVSPSPDGQADSFPPIWLWDDPQQSIEATLDVSVASDADTGAYTYSVTASNGTREIVAEFTVTVGDTA</sequence>